<dbReference type="EMBL" id="JACHMF010000001">
    <property type="protein sequence ID" value="MBB4691154.1"/>
    <property type="molecule type" value="Genomic_DNA"/>
</dbReference>
<dbReference type="Proteomes" id="UP000542742">
    <property type="component" value="Unassembled WGS sequence"/>
</dbReference>
<comment type="caution">
    <text evidence="1">The sequence shown here is derived from an EMBL/GenBank/DDBJ whole genome shotgun (WGS) entry which is preliminary data.</text>
</comment>
<organism evidence="1 2">
    <name type="scientific">Paractinoplanes abujensis</name>
    <dbReference type="NCBI Taxonomy" id="882441"/>
    <lineage>
        <taxon>Bacteria</taxon>
        <taxon>Bacillati</taxon>
        <taxon>Actinomycetota</taxon>
        <taxon>Actinomycetes</taxon>
        <taxon>Micromonosporales</taxon>
        <taxon>Micromonosporaceae</taxon>
        <taxon>Paractinoplanes</taxon>
    </lineage>
</organism>
<reference evidence="1 2" key="1">
    <citation type="submission" date="2020-08" db="EMBL/GenBank/DDBJ databases">
        <title>Sequencing the genomes of 1000 actinobacteria strains.</title>
        <authorList>
            <person name="Klenk H.-P."/>
        </authorList>
    </citation>
    <scope>NUCLEOTIDE SEQUENCE [LARGE SCALE GENOMIC DNA]</scope>
    <source>
        <strain evidence="1 2">DSM 45518</strain>
    </source>
</reference>
<gene>
    <name evidence="1" type="ORF">BKA14_001302</name>
</gene>
<protein>
    <submittedName>
        <fullName evidence="1">Uncharacterized protein</fullName>
    </submittedName>
</protein>
<accession>A0A7W7CM92</accession>
<dbReference type="AlphaFoldDB" id="A0A7W7CM92"/>
<keyword evidence="2" id="KW-1185">Reference proteome</keyword>
<sequence length="27" mass="3023">MIRRDLLAGLAADLFAFGSVMRRPHHA</sequence>
<proteinExistence type="predicted"/>
<evidence type="ECO:0000313" key="1">
    <source>
        <dbReference type="EMBL" id="MBB4691154.1"/>
    </source>
</evidence>
<name>A0A7W7CM92_9ACTN</name>
<evidence type="ECO:0000313" key="2">
    <source>
        <dbReference type="Proteomes" id="UP000542742"/>
    </source>
</evidence>